<comment type="function">
    <text evidence="9">Structural component of specialized membrane microdomains known as tetraspanin-enriched microdomains (TERMs), which act as platforms for receptor clustering and signaling. Participates thereby in diverse biological functions such as cell signal transduction, adhesion, migration and protein trafficking. Regulates neuronal differentiation in response to NGF by facilitating NGF-mediated activation of NTRK1/TRKA receptor tyrosine kinase and subsequent downstream signaling pathways. Plays a role in the inhibition of TNFalpha-induced apoptosis. Mechanistically, inhibits the NF-kappa-B signaling pathway by blocking phosphorylation of CHUK. Also promotes the stability of the thiamine transporter 1/SLC19A2 in intestinal epithelial cells leading to an increase of thiamine uptake process.</text>
</comment>
<dbReference type="GO" id="GO:0005765">
    <property type="term" value="C:lysosomal membrane"/>
    <property type="evidence" value="ECO:0007669"/>
    <property type="project" value="UniProtKB-SubCell"/>
</dbReference>
<dbReference type="CDD" id="cd03156">
    <property type="entry name" value="uroplakin_I_like_LEL"/>
    <property type="match status" value="1"/>
</dbReference>
<feature type="transmembrane region" description="Helical" evidence="11">
    <location>
        <begin position="207"/>
        <end position="232"/>
    </location>
</feature>
<dbReference type="GO" id="GO:0031982">
    <property type="term" value="C:vesicle"/>
    <property type="evidence" value="ECO:0007669"/>
    <property type="project" value="Ensembl"/>
</dbReference>
<feature type="transmembrane region" description="Helical" evidence="11">
    <location>
        <begin position="12"/>
        <end position="33"/>
    </location>
</feature>
<evidence type="ECO:0000256" key="4">
    <source>
        <dbReference type="ARBA" id="ARBA00022989"/>
    </source>
</evidence>
<keyword evidence="7" id="KW-0458">Lysosome</keyword>
<dbReference type="STRING" id="29139.ENSVURP00010022561"/>
<dbReference type="GeneTree" id="ENSGT00940000158851"/>
<dbReference type="PANTHER" id="PTHR19282:SF216">
    <property type="entry name" value="TETRASPANIN-1"/>
    <property type="match status" value="1"/>
</dbReference>
<evidence type="ECO:0000256" key="7">
    <source>
        <dbReference type="ARBA" id="ARBA00023228"/>
    </source>
</evidence>
<dbReference type="InterPro" id="IPR018503">
    <property type="entry name" value="Tetraspanin_CS"/>
</dbReference>
<evidence type="ECO:0000256" key="2">
    <source>
        <dbReference type="ARBA" id="ARBA00006840"/>
    </source>
</evidence>
<feature type="disulfide bond" evidence="10">
    <location>
        <begin position="150"/>
        <end position="175"/>
    </location>
</feature>
<dbReference type="Pfam" id="PF00335">
    <property type="entry name" value="Tetraspanin"/>
    <property type="match status" value="1"/>
</dbReference>
<dbReference type="PANTHER" id="PTHR19282">
    <property type="entry name" value="TETRASPANIN"/>
    <property type="match status" value="1"/>
</dbReference>
<feature type="transmembrane region" description="Helical" evidence="11">
    <location>
        <begin position="53"/>
        <end position="73"/>
    </location>
</feature>
<protein>
    <recommendedName>
        <fullName evidence="11">Tetraspanin</fullName>
    </recommendedName>
</protein>
<dbReference type="SUPFAM" id="SSF48652">
    <property type="entry name" value="Tetraspanin"/>
    <property type="match status" value="1"/>
</dbReference>
<dbReference type="GO" id="GO:0005886">
    <property type="term" value="C:plasma membrane"/>
    <property type="evidence" value="ECO:0007669"/>
    <property type="project" value="Ensembl"/>
</dbReference>
<evidence type="ECO:0000256" key="8">
    <source>
        <dbReference type="ARBA" id="ARBA00046464"/>
    </source>
</evidence>
<gene>
    <name evidence="12" type="primary">TSPAN1</name>
</gene>
<dbReference type="PRINTS" id="PR00259">
    <property type="entry name" value="TMFOUR"/>
</dbReference>
<dbReference type="PIRSF" id="PIRSF002419">
    <property type="entry name" value="Tetraspanin"/>
    <property type="match status" value="1"/>
</dbReference>
<reference evidence="12" key="2">
    <citation type="submission" date="2025-08" db="UniProtKB">
        <authorList>
            <consortium name="Ensembl"/>
        </authorList>
    </citation>
    <scope>IDENTIFICATION</scope>
</reference>
<evidence type="ECO:0000313" key="12">
    <source>
        <dbReference type="Ensembl" id="ENSVURP00010022561.1"/>
    </source>
</evidence>
<evidence type="ECO:0000313" key="13">
    <source>
        <dbReference type="Proteomes" id="UP000314987"/>
    </source>
</evidence>
<reference evidence="12" key="3">
    <citation type="submission" date="2025-09" db="UniProtKB">
        <authorList>
            <consortium name="Ensembl"/>
        </authorList>
    </citation>
    <scope>IDENTIFICATION</scope>
</reference>
<dbReference type="GO" id="GO:0050821">
    <property type="term" value="P:protein stabilization"/>
    <property type="evidence" value="ECO:0007669"/>
    <property type="project" value="Ensembl"/>
</dbReference>
<dbReference type="Gene3D" id="1.10.1450.10">
    <property type="entry name" value="Tetraspanin"/>
    <property type="match status" value="1"/>
</dbReference>
<dbReference type="GeneID" id="114024887"/>
<evidence type="ECO:0000256" key="10">
    <source>
        <dbReference type="PIRSR" id="PIRSR002419-1"/>
    </source>
</evidence>
<evidence type="ECO:0000256" key="3">
    <source>
        <dbReference type="ARBA" id="ARBA00022692"/>
    </source>
</evidence>
<dbReference type="RefSeq" id="XP_027693908.1">
    <property type="nucleotide sequence ID" value="XM_027838107.1"/>
</dbReference>
<organism evidence="12 13">
    <name type="scientific">Vombatus ursinus</name>
    <name type="common">Common wombat</name>
    <dbReference type="NCBI Taxonomy" id="29139"/>
    <lineage>
        <taxon>Eukaryota</taxon>
        <taxon>Metazoa</taxon>
        <taxon>Chordata</taxon>
        <taxon>Craniata</taxon>
        <taxon>Vertebrata</taxon>
        <taxon>Euteleostomi</taxon>
        <taxon>Mammalia</taxon>
        <taxon>Metatheria</taxon>
        <taxon>Diprotodontia</taxon>
        <taxon>Vombatidae</taxon>
        <taxon>Vombatus</taxon>
    </lineage>
</organism>
<dbReference type="GO" id="GO:0030054">
    <property type="term" value="C:cell junction"/>
    <property type="evidence" value="ECO:0007669"/>
    <property type="project" value="Ensembl"/>
</dbReference>
<dbReference type="InterPro" id="IPR008952">
    <property type="entry name" value="Tetraspanin_EC2_sf"/>
</dbReference>
<keyword evidence="3 11" id="KW-0812">Transmembrane</keyword>
<dbReference type="AlphaFoldDB" id="A0A4X2LKJ8"/>
<dbReference type="PROSITE" id="PS00421">
    <property type="entry name" value="TM4_1"/>
    <property type="match status" value="1"/>
</dbReference>
<dbReference type="OMA" id="CYGAHTE"/>
<proteinExistence type="inferred from homology"/>
<dbReference type="FunFam" id="1.10.1450.10:FF:000020">
    <property type="entry name" value="Tetraspanin"/>
    <property type="match status" value="1"/>
</dbReference>
<keyword evidence="4 11" id="KW-1133">Transmembrane helix</keyword>
<comment type="subcellular location">
    <subcellularLocation>
        <location evidence="1">Lysosome membrane</location>
        <topology evidence="1">Multi-pass membrane protein</topology>
    </subcellularLocation>
    <subcellularLocation>
        <location evidence="11">Membrane</location>
        <topology evidence="11">Multi-pass membrane protein</topology>
    </subcellularLocation>
</comment>
<evidence type="ECO:0000256" key="5">
    <source>
        <dbReference type="ARBA" id="ARBA00023136"/>
    </source>
</evidence>
<feature type="transmembrane region" description="Helical" evidence="11">
    <location>
        <begin position="85"/>
        <end position="110"/>
    </location>
</feature>
<feature type="disulfide bond" evidence="10">
    <location>
        <begin position="149"/>
        <end position="195"/>
    </location>
</feature>
<evidence type="ECO:0000256" key="11">
    <source>
        <dbReference type="RuleBase" id="RU361218"/>
    </source>
</evidence>
<dbReference type="InterPro" id="IPR018499">
    <property type="entry name" value="Tetraspanin/Peripherin"/>
</dbReference>
<name>A0A4X2LKJ8_VOMUR</name>
<comment type="subunit">
    <text evidence="8">Interacts with SLC19A2. Interacts with NTRK1/TRKA.</text>
</comment>
<dbReference type="GO" id="GO:0048471">
    <property type="term" value="C:perinuclear region of cytoplasm"/>
    <property type="evidence" value="ECO:0007669"/>
    <property type="project" value="Ensembl"/>
</dbReference>
<accession>A0A4X2LKJ8</accession>
<reference evidence="13" key="1">
    <citation type="submission" date="2018-12" db="EMBL/GenBank/DDBJ databases">
        <authorList>
            <person name="Yazar S."/>
        </authorList>
    </citation>
    <scope>NUCLEOTIDE SEQUENCE [LARGE SCALE GENOMIC DNA]</scope>
</reference>
<dbReference type="GO" id="GO:0005654">
    <property type="term" value="C:nucleoplasm"/>
    <property type="evidence" value="ECO:0007669"/>
    <property type="project" value="Ensembl"/>
</dbReference>
<evidence type="ECO:0000256" key="1">
    <source>
        <dbReference type="ARBA" id="ARBA00004155"/>
    </source>
</evidence>
<evidence type="ECO:0000256" key="6">
    <source>
        <dbReference type="ARBA" id="ARBA00023180"/>
    </source>
</evidence>
<keyword evidence="5 11" id="KW-0472">Membrane</keyword>
<sequence>MCCFTFLKVTMIIFNLLIFVCGGVLLGVGIWVSVDSPSFLKIFGPVSASAMQFVNVGYFLIAAGCVLLVLGFLGCYGAHKENKCVLLMFFSILLVIFIAEIAAAVVALVYTSLAENMLYTLVVPVIEKEYGQQPDITQVWNSTMEGLHCCGFNNYTDFTYSPYVKKYGNFPSFCCANDTVSCSKELAEEADVKGCFEQLLQSIRTNAAVAGGVAAGFGALELAAMIVSMYLYCKVDKA</sequence>
<evidence type="ECO:0000256" key="9">
    <source>
        <dbReference type="ARBA" id="ARBA00054958"/>
    </source>
</evidence>
<comment type="similarity">
    <text evidence="2 11">Belongs to the tetraspanin (TM4SF) family.</text>
</comment>
<dbReference type="CTD" id="10103"/>
<keyword evidence="10" id="KW-1015">Disulfide bond</keyword>
<keyword evidence="6" id="KW-0325">Glycoprotein</keyword>
<dbReference type="OrthoDB" id="6134317at2759"/>
<dbReference type="Ensembl" id="ENSVURT00010025674.1">
    <property type="protein sequence ID" value="ENSVURP00010022561.1"/>
    <property type="gene ID" value="ENSVURG00010017292.1"/>
</dbReference>
<dbReference type="InterPro" id="IPR000301">
    <property type="entry name" value="Tetraspanin_animals"/>
</dbReference>
<dbReference type="Proteomes" id="UP000314987">
    <property type="component" value="Unassembled WGS sequence"/>
</dbReference>
<keyword evidence="13" id="KW-1185">Reference proteome</keyword>